<feature type="transmembrane region" description="Helical" evidence="1">
    <location>
        <begin position="187"/>
        <end position="208"/>
    </location>
</feature>
<feature type="transmembrane region" description="Helical" evidence="1">
    <location>
        <begin position="81"/>
        <end position="98"/>
    </location>
</feature>
<keyword evidence="1" id="KW-0472">Membrane</keyword>
<feature type="transmembrane region" description="Helical" evidence="1">
    <location>
        <begin position="40"/>
        <end position="60"/>
    </location>
</feature>
<keyword evidence="1" id="KW-1133">Transmembrane helix</keyword>
<evidence type="ECO:0000313" key="2">
    <source>
        <dbReference type="EMBL" id="SVB54452.1"/>
    </source>
</evidence>
<dbReference type="EMBL" id="UINC01046433">
    <property type="protein sequence ID" value="SVB54452.1"/>
    <property type="molecule type" value="Genomic_DNA"/>
</dbReference>
<name>A0A382EVY0_9ZZZZ</name>
<sequence length="216" mass="23206">MLVLGPIVMMAGFVTLPDFEGVVGQEYLDEVKALDLDMTFVKMFIVATGVLMLFGGFFLLSQDLMANSGKVQRDLLMMSRMGFMFAFTVFYLFFALQIESIAVAQGVNDAYADDPALVDELALDAHYMAEGIWGSMPIAWGTALLLFGIAAVTGNNSPKESMEWAYGLPIIGALAMMSSFLGVGGFAAFLLAMFCAVPIGVLMLTGHLKDTGAESD</sequence>
<keyword evidence="1" id="KW-0812">Transmembrane</keyword>
<gene>
    <name evidence="2" type="ORF">METZ01_LOCUS207306</name>
</gene>
<evidence type="ECO:0000256" key="1">
    <source>
        <dbReference type="SAM" id="Phobius"/>
    </source>
</evidence>
<protein>
    <submittedName>
        <fullName evidence="2">Uncharacterized protein</fullName>
    </submittedName>
</protein>
<feature type="transmembrane region" description="Helical" evidence="1">
    <location>
        <begin position="132"/>
        <end position="152"/>
    </location>
</feature>
<reference evidence="2" key="1">
    <citation type="submission" date="2018-05" db="EMBL/GenBank/DDBJ databases">
        <authorList>
            <person name="Lanie J.A."/>
            <person name="Ng W.-L."/>
            <person name="Kazmierczak K.M."/>
            <person name="Andrzejewski T.M."/>
            <person name="Davidsen T.M."/>
            <person name="Wayne K.J."/>
            <person name="Tettelin H."/>
            <person name="Glass J.I."/>
            <person name="Rusch D."/>
            <person name="Podicherti R."/>
            <person name="Tsui H.-C.T."/>
            <person name="Winkler M.E."/>
        </authorList>
    </citation>
    <scope>NUCLEOTIDE SEQUENCE</scope>
</reference>
<proteinExistence type="predicted"/>
<organism evidence="2">
    <name type="scientific">marine metagenome</name>
    <dbReference type="NCBI Taxonomy" id="408172"/>
    <lineage>
        <taxon>unclassified sequences</taxon>
        <taxon>metagenomes</taxon>
        <taxon>ecological metagenomes</taxon>
    </lineage>
</organism>
<accession>A0A382EVY0</accession>
<dbReference type="AlphaFoldDB" id="A0A382EVY0"/>